<name>A0A9P6IUP6_MORAP</name>
<feature type="region of interest" description="Disordered" evidence="1">
    <location>
        <begin position="438"/>
        <end position="500"/>
    </location>
</feature>
<proteinExistence type="predicted"/>
<accession>A0A9P6IUP6</accession>
<organism evidence="2 3">
    <name type="scientific">Mortierella alpina</name>
    <name type="common">Oleaginous fungus</name>
    <name type="synonym">Mortierella renispora</name>
    <dbReference type="NCBI Taxonomy" id="64518"/>
    <lineage>
        <taxon>Eukaryota</taxon>
        <taxon>Fungi</taxon>
        <taxon>Fungi incertae sedis</taxon>
        <taxon>Mucoromycota</taxon>
        <taxon>Mortierellomycotina</taxon>
        <taxon>Mortierellomycetes</taxon>
        <taxon>Mortierellales</taxon>
        <taxon>Mortierellaceae</taxon>
        <taxon>Mortierella</taxon>
    </lineage>
</organism>
<feature type="compositionally biased region" description="Low complexity" evidence="1">
    <location>
        <begin position="243"/>
        <end position="253"/>
    </location>
</feature>
<feature type="compositionally biased region" description="Polar residues" evidence="1">
    <location>
        <begin position="480"/>
        <end position="489"/>
    </location>
</feature>
<evidence type="ECO:0000256" key="1">
    <source>
        <dbReference type="SAM" id="MobiDB-lite"/>
    </source>
</evidence>
<evidence type="ECO:0000313" key="3">
    <source>
        <dbReference type="Proteomes" id="UP000738359"/>
    </source>
</evidence>
<dbReference type="Proteomes" id="UP000738359">
    <property type="component" value="Unassembled WGS sequence"/>
</dbReference>
<feature type="region of interest" description="Disordered" evidence="1">
    <location>
        <begin position="608"/>
        <end position="627"/>
    </location>
</feature>
<dbReference type="AlphaFoldDB" id="A0A9P6IUP6"/>
<feature type="region of interest" description="Disordered" evidence="1">
    <location>
        <begin position="230"/>
        <end position="254"/>
    </location>
</feature>
<comment type="caution">
    <text evidence="2">The sequence shown here is derived from an EMBL/GenBank/DDBJ whole genome shotgun (WGS) entry which is preliminary data.</text>
</comment>
<evidence type="ECO:0000313" key="2">
    <source>
        <dbReference type="EMBL" id="KAF9948757.1"/>
    </source>
</evidence>
<feature type="region of interest" description="Disordered" evidence="1">
    <location>
        <begin position="203"/>
        <end position="222"/>
    </location>
</feature>
<dbReference type="OrthoDB" id="2447345at2759"/>
<feature type="compositionally biased region" description="Basic and acidic residues" evidence="1">
    <location>
        <begin position="490"/>
        <end position="500"/>
    </location>
</feature>
<dbReference type="EMBL" id="JAAAHY010001490">
    <property type="protein sequence ID" value="KAF9948757.1"/>
    <property type="molecule type" value="Genomic_DNA"/>
</dbReference>
<keyword evidence="3" id="KW-1185">Reference proteome</keyword>
<feature type="compositionally biased region" description="Polar residues" evidence="1">
    <location>
        <begin position="617"/>
        <end position="627"/>
    </location>
</feature>
<reference evidence="2" key="1">
    <citation type="journal article" date="2020" name="Fungal Divers.">
        <title>Resolving the Mortierellaceae phylogeny through synthesis of multi-gene phylogenetics and phylogenomics.</title>
        <authorList>
            <person name="Vandepol N."/>
            <person name="Liber J."/>
            <person name="Desiro A."/>
            <person name="Na H."/>
            <person name="Kennedy M."/>
            <person name="Barry K."/>
            <person name="Grigoriev I.V."/>
            <person name="Miller A.N."/>
            <person name="O'Donnell K."/>
            <person name="Stajich J.E."/>
            <person name="Bonito G."/>
        </authorList>
    </citation>
    <scope>NUCLEOTIDE SEQUENCE</scope>
    <source>
        <strain evidence="2">CK1249</strain>
    </source>
</reference>
<protein>
    <submittedName>
        <fullName evidence="2">Uncharacterized protein</fullName>
    </submittedName>
</protein>
<gene>
    <name evidence="2" type="ORF">BGZ70_002071</name>
</gene>
<sequence length="627" mass="70243">MSRNPYFAHLPTWRNRQDLAFALDSLTQILLSISSSTRHYYYPSPPPSPCAFSRSSSSAATTVVDPPSIPHPQHIQRYVERHLYRQHSLLTNSSSLSLQFSTRAQAMAFLIELLRALQTEPCGCDLVQGCFCSPDGVVEDHSGMAPCYICGEWFAEQVYCRDERTMELYQVDGRRWHEQAGTSIRHQLTESRVRTWLEQVVATAGHQHPHQHQPQHQHQQQIQWMQYSSHEYPHPQPQPQPQQPQYLPQCQHPQPKRASTYVIEADRAIPERSASAPASFMIPQEILDPSCRSPGFRIRSKKDHPLSVTPRSSSSSLRFCYTSERFKTAFQESVAKTVVPIAATSMEICAKDVSEAEAEAKAKEADVASIQVLMQVDELILSDADADADAYAEPAVPHGRSIDTALAMEHVTHTEHAEETQADMPNTTASAAAAAAAAAASMRYHEEQGRLRTGPSDVTSSRKLRHKDSMDRLWMRLRRQPSTPSFSETGTRRSEEGFLEKHPAIKRMRFESFPLIKKRVSRDALATLAVPSPEQQQQQQQQQQPLAHALASSWNNFEPVPQAPLTTTTITPTTALDYTASPQPPITKPATGSHRWSIVHKVLTKLSKPGLRHSRSHGSVSLTMEVA</sequence>